<dbReference type="EMBL" id="JAAAML010000001">
    <property type="protein sequence ID" value="MCO6407345.1"/>
    <property type="molecule type" value="Genomic_DNA"/>
</dbReference>
<accession>A0ABT1CP33</accession>
<feature type="signal peptide" evidence="1">
    <location>
        <begin position="1"/>
        <end position="24"/>
    </location>
</feature>
<evidence type="ECO:0000313" key="2">
    <source>
        <dbReference type="EMBL" id="MCO6407345.1"/>
    </source>
</evidence>
<dbReference type="InterPro" id="IPR006311">
    <property type="entry name" value="TAT_signal"/>
</dbReference>
<organism evidence="2 3">
    <name type="scientific">Hoeflea alexandrii</name>
    <dbReference type="NCBI Taxonomy" id="288436"/>
    <lineage>
        <taxon>Bacteria</taxon>
        <taxon>Pseudomonadati</taxon>
        <taxon>Pseudomonadota</taxon>
        <taxon>Alphaproteobacteria</taxon>
        <taxon>Hyphomicrobiales</taxon>
        <taxon>Rhizobiaceae</taxon>
        <taxon>Hoeflea</taxon>
    </lineage>
</organism>
<evidence type="ECO:0000256" key="1">
    <source>
        <dbReference type="SAM" id="SignalP"/>
    </source>
</evidence>
<keyword evidence="1" id="KW-0732">Signal</keyword>
<dbReference type="RefSeq" id="WP_252914729.1">
    <property type="nucleotide sequence ID" value="NZ_JAAAML010000001.1"/>
</dbReference>
<feature type="chain" id="PRO_5046231397" evidence="1">
    <location>
        <begin position="25"/>
        <end position="90"/>
    </location>
</feature>
<proteinExistence type="predicted"/>
<dbReference type="PROSITE" id="PS51318">
    <property type="entry name" value="TAT"/>
    <property type="match status" value="1"/>
</dbReference>
<protein>
    <submittedName>
        <fullName evidence="2">Uncharacterized protein</fullName>
    </submittedName>
</protein>
<dbReference type="Proteomes" id="UP001320715">
    <property type="component" value="Unassembled WGS sequence"/>
</dbReference>
<gene>
    <name evidence="2" type="ORF">GTW23_04090</name>
</gene>
<evidence type="ECO:0000313" key="3">
    <source>
        <dbReference type="Proteomes" id="UP001320715"/>
    </source>
</evidence>
<keyword evidence="3" id="KW-1185">Reference proteome</keyword>
<reference evidence="2 3" key="1">
    <citation type="submission" date="2020-01" db="EMBL/GenBank/DDBJ databases">
        <title>Genomes of bacteria type strains.</title>
        <authorList>
            <person name="Chen J."/>
            <person name="Zhu S."/>
            <person name="Yang J."/>
        </authorList>
    </citation>
    <scope>NUCLEOTIDE SEQUENCE [LARGE SCALE GENOMIC DNA]</scope>
    <source>
        <strain evidence="2 3">DSM 16655</strain>
    </source>
</reference>
<sequence>MITRRTVLKAVPFAGLAVSTGALASPDERIESALETIRAALAEKYPDFQVLVGGGIQTIENADTGALDMPVVHRLEIIGFAHGFNPPRMA</sequence>
<name>A0ABT1CP33_9HYPH</name>
<comment type="caution">
    <text evidence="2">The sequence shown here is derived from an EMBL/GenBank/DDBJ whole genome shotgun (WGS) entry which is preliminary data.</text>
</comment>